<feature type="compositionally biased region" description="Polar residues" evidence="1">
    <location>
        <begin position="533"/>
        <end position="545"/>
    </location>
</feature>
<sequence length="545" mass="55003">MAALAALTACTNDADTPDPPATSTPDTSAVVTQCPDGLADALAAWGEAGFSGSITVSTAGEFDCRAAYGLADRATATPNTPDTVFSIGSVTKAFTAAAVADLVDSGQLDLGDRAGDVVDGLDGAVASVTVEQLLRHTSGLTGSHGQDHEPLDRAAAVAAIAELELAFEPGTDHLYSNAGYTLLALIVEEVSGSGFREYLASRVLPLPDGDVAGGFWDGEPAAPGPRAVGYLDGGPTEATGDFAGPHWALRGNGGLAMTTPELAVWTHALFTGQVVARGAAGDAGWVSHDASRYGEPFLTAAGGGGDIGHDVVALWVPRTEQVITVASNTPAITAEELLQAVGPALVTGEPVPAPDTSAVAADPEELAAAAGRYELPTAGSYTVAVRDAGLAITAHGPDAVAALFPPPRGVTSDDAAAHEDAVLSLLAGETQEGRDERALLASDIGAIRNVDLAGTITSEGELRTYVVVTAAEETIMLWYALDEHGGIAGAEGPTDPPTLLVRPSNDGAFRPDDPAGGGAATTVRFEDGDMTVSGPTGRTTARSAP</sequence>
<organism evidence="3 4">
    <name type="scientific">Haloactinopolyspora alba</name>
    <dbReference type="NCBI Taxonomy" id="648780"/>
    <lineage>
        <taxon>Bacteria</taxon>
        <taxon>Bacillati</taxon>
        <taxon>Actinomycetota</taxon>
        <taxon>Actinomycetes</taxon>
        <taxon>Jiangellales</taxon>
        <taxon>Jiangellaceae</taxon>
        <taxon>Haloactinopolyspora</taxon>
    </lineage>
</organism>
<protein>
    <submittedName>
        <fullName evidence="3">CubicO group peptidase (Beta-lactamase class C family)</fullName>
    </submittedName>
</protein>
<evidence type="ECO:0000313" key="3">
    <source>
        <dbReference type="EMBL" id="PSL04576.1"/>
    </source>
</evidence>
<dbReference type="Gene3D" id="3.40.710.10">
    <property type="entry name" value="DD-peptidase/beta-lactamase superfamily"/>
    <property type="match status" value="1"/>
</dbReference>
<dbReference type="EMBL" id="PYGE01000005">
    <property type="protein sequence ID" value="PSL04576.1"/>
    <property type="molecule type" value="Genomic_DNA"/>
</dbReference>
<gene>
    <name evidence="3" type="ORF">CLV30_10539</name>
</gene>
<feature type="region of interest" description="Disordered" evidence="1">
    <location>
        <begin position="488"/>
        <end position="545"/>
    </location>
</feature>
<dbReference type="AlphaFoldDB" id="A0A2P8E533"/>
<dbReference type="InterPro" id="IPR050491">
    <property type="entry name" value="AmpC-like"/>
</dbReference>
<reference evidence="3 4" key="1">
    <citation type="submission" date="2018-03" db="EMBL/GenBank/DDBJ databases">
        <title>Genomic Encyclopedia of Archaeal and Bacterial Type Strains, Phase II (KMG-II): from individual species to whole genera.</title>
        <authorList>
            <person name="Goeker M."/>
        </authorList>
    </citation>
    <scope>NUCLEOTIDE SEQUENCE [LARGE SCALE GENOMIC DNA]</scope>
    <source>
        <strain evidence="3 4">DSM 45211</strain>
    </source>
</reference>
<evidence type="ECO:0000313" key="4">
    <source>
        <dbReference type="Proteomes" id="UP000243528"/>
    </source>
</evidence>
<dbReference type="InterPro" id="IPR012338">
    <property type="entry name" value="Beta-lactam/transpept-like"/>
</dbReference>
<dbReference type="PANTHER" id="PTHR46825">
    <property type="entry name" value="D-ALANYL-D-ALANINE-CARBOXYPEPTIDASE/ENDOPEPTIDASE AMPH"/>
    <property type="match status" value="1"/>
</dbReference>
<evidence type="ECO:0000256" key="1">
    <source>
        <dbReference type="SAM" id="MobiDB-lite"/>
    </source>
</evidence>
<name>A0A2P8E533_9ACTN</name>
<dbReference type="InterPro" id="IPR001466">
    <property type="entry name" value="Beta-lactam-related"/>
</dbReference>
<accession>A0A2P8E533</accession>
<dbReference type="SUPFAM" id="SSF56601">
    <property type="entry name" value="beta-lactamase/transpeptidase-like"/>
    <property type="match status" value="1"/>
</dbReference>
<feature type="domain" description="Beta-lactamase-related" evidence="2">
    <location>
        <begin position="53"/>
        <end position="279"/>
    </location>
</feature>
<keyword evidence="4" id="KW-1185">Reference proteome</keyword>
<evidence type="ECO:0000259" key="2">
    <source>
        <dbReference type="Pfam" id="PF00144"/>
    </source>
</evidence>
<comment type="caution">
    <text evidence="3">The sequence shown here is derived from an EMBL/GenBank/DDBJ whole genome shotgun (WGS) entry which is preliminary data.</text>
</comment>
<dbReference type="Proteomes" id="UP000243528">
    <property type="component" value="Unassembled WGS sequence"/>
</dbReference>
<dbReference type="Pfam" id="PF00144">
    <property type="entry name" value="Beta-lactamase"/>
    <property type="match status" value="1"/>
</dbReference>
<proteinExistence type="predicted"/>
<dbReference type="PANTHER" id="PTHR46825:SF9">
    <property type="entry name" value="BETA-LACTAMASE-RELATED DOMAIN-CONTAINING PROTEIN"/>
    <property type="match status" value="1"/>
</dbReference>